<proteinExistence type="predicted"/>
<evidence type="ECO:0000313" key="2">
    <source>
        <dbReference type="Proteomes" id="UP000009138"/>
    </source>
</evidence>
<protein>
    <submittedName>
        <fullName evidence="1">Uncharacterized protein</fullName>
    </submittedName>
</protein>
<sequence>MNGRYIRFIQRYNQACICLTAEASKEDPTTLKFFFDHIKVLIKAKCVLDAVLLPGFYAPVSDFQIGGPENFFSTVFLPHPSLYIATNIGYCRISKLVKGIHMIRKLFLGLWFLRTIILQRQ</sequence>
<accession>I1CHA8</accession>
<evidence type="ECO:0000313" key="1">
    <source>
        <dbReference type="EMBL" id="EIE87838.1"/>
    </source>
</evidence>
<dbReference type="EMBL" id="CH476741">
    <property type="protein sequence ID" value="EIE87838.1"/>
    <property type="molecule type" value="Genomic_DNA"/>
</dbReference>
<dbReference type="Proteomes" id="UP000009138">
    <property type="component" value="Unassembled WGS sequence"/>
</dbReference>
<dbReference type="InParanoid" id="I1CHA8"/>
<dbReference type="VEuPathDB" id="FungiDB:RO3G_12549"/>
<gene>
    <name evidence="1" type="ORF">RO3G_12549</name>
</gene>
<organism evidence="1 2">
    <name type="scientific">Rhizopus delemar (strain RA 99-880 / ATCC MYA-4621 / FGSC 9543 / NRRL 43880)</name>
    <name type="common">Mucormycosis agent</name>
    <name type="synonym">Rhizopus arrhizus var. delemar</name>
    <dbReference type="NCBI Taxonomy" id="246409"/>
    <lineage>
        <taxon>Eukaryota</taxon>
        <taxon>Fungi</taxon>
        <taxon>Fungi incertae sedis</taxon>
        <taxon>Mucoromycota</taxon>
        <taxon>Mucoromycotina</taxon>
        <taxon>Mucoromycetes</taxon>
        <taxon>Mucorales</taxon>
        <taxon>Mucorineae</taxon>
        <taxon>Rhizopodaceae</taxon>
        <taxon>Rhizopus</taxon>
    </lineage>
</organism>
<dbReference type="GeneID" id="93619514"/>
<dbReference type="RefSeq" id="XP_067523234.1">
    <property type="nucleotide sequence ID" value="XM_067667133.1"/>
</dbReference>
<keyword evidence="2" id="KW-1185">Reference proteome</keyword>
<dbReference type="AlphaFoldDB" id="I1CHA8"/>
<name>I1CHA8_RHIO9</name>
<reference evidence="1 2" key="1">
    <citation type="journal article" date="2009" name="PLoS Genet.">
        <title>Genomic analysis of the basal lineage fungus Rhizopus oryzae reveals a whole-genome duplication.</title>
        <authorList>
            <person name="Ma L.-J."/>
            <person name="Ibrahim A.S."/>
            <person name="Skory C."/>
            <person name="Grabherr M.G."/>
            <person name="Burger G."/>
            <person name="Butler M."/>
            <person name="Elias M."/>
            <person name="Idnurm A."/>
            <person name="Lang B.F."/>
            <person name="Sone T."/>
            <person name="Abe A."/>
            <person name="Calvo S.E."/>
            <person name="Corrochano L.M."/>
            <person name="Engels R."/>
            <person name="Fu J."/>
            <person name="Hansberg W."/>
            <person name="Kim J.-M."/>
            <person name="Kodira C.D."/>
            <person name="Koehrsen M.J."/>
            <person name="Liu B."/>
            <person name="Miranda-Saavedra D."/>
            <person name="O'Leary S."/>
            <person name="Ortiz-Castellanos L."/>
            <person name="Poulter R."/>
            <person name="Rodriguez-Romero J."/>
            <person name="Ruiz-Herrera J."/>
            <person name="Shen Y.-Q."/>
            <person name="Zeng Q."/>
            <person name="Galagan J."/>
            <person name="Birren B.W."/>
            <person name="Cuomo C.A."/>
            <person name="Wickes B.L."/>
        </authorList>
    </citation>
    <scope>NUCLEOTIDE SEQUENCE [LARGE SCALE GENOMIC DNA]</scope>
    <source>
        <strain evidence="2">RA 99-880 / ATCC MYA-4621 / FGSC 9543 / NRRL 43880</strain>
    </source>
</reference>